<reference evidence="3 4" key="1">
    <citation type="journal article" date="2016" name="Nat. Commun.">
        <title>Thousands of microbial genomes shed light on interconnected biogeochemical processes in an aquifer system.</title>
        <authorList>
            <person name="Anantharaman K."/>
            <person name="Brown C.T."/>
            <person name="Hug L.A."/>
            <person name="Sharon I."/>
            <person name="Castelle C.J."/>
            <person name="Probst A.J."/>
            <person name="Thomas B.C."/>
            <person name="Singh A."/>
            <person name="Wilkins M.J."/>
            <person name="Karaoz U."/>
            <person name="Brodie E.L."/>
            <person name="Williams K.H."/>
            <person name="Hubbard S.S."/>
            <person name="Banfield J.F."/>
        </authorList>
    </citation>
    <scope>NUCLEOTIDE SEQUENCE [LARGE SCALE GENOMIC DNA]</scope>
</reference>
<dbReference type="EMBL" id="MGFY01000021">
    <property type="protein sequence ID" value="OGM16424.1"/>
    <property type="molecule type" value="Genomic_DNA"/>
</dbReference>
<evidence type="ECO:0000313" key="3">
    <source>
        <dbReference type="EMBL" id="OGM16424.1"/>
    </source>
</evidence>
<evidence type="ECO:0000256" key="2">
    <source>
        <dbReference type="SAM" id="Phobius"/>
    </source>
</evidence>
<comment type="caution">
    <text evidence="3">The sequence shown here is derived from an EMBL/GenBank/DDBJ whole genome shotgun (WGS) entry which is preliminary data.</text>
</comment>
<organism evidence="3 4">
    <name type="scientific">Candidatus Woesebacteria bacterium RBG_19FT_COMBO_37_29</name>
    <dbReference type="NCBI Taxonomy" id="1802486"/>
    <lineage>
        <taxon>Bacteria</taxon>
        <taxon>Candidatus Woeseibacteriota</taxon>
    </lineage>
</organism>
<feature type="compositionally biased region" description="Polar residues" evidence="1">
    <location>
        <begin position="219"/>
        <end position="231"/>
    </location>
</feature>
<accession>A0A1F7XMY3</accession>
<evidence type="ECO:0000313" key="4">
    <source>
        <dbReference type="Proteomes" id="UP000178401"/>
    </source>
</evidence>
<keyword evidence="2" id="KW-0812">Transmembrane</keyword>
<dbReference type="Proteomes" id="UP000178401">
    <property type="component" value="Unassembled WGS sequence"/>
</dbReference>
<feature type="region of interest" description="Disordered" evidence="1">
    <location>
        <begin position="166"/>
        <end position="237"/>
    </location>
</feature>
<feature type="transmembrane region" description="Helical" evidence="2">
    <location>
        <begin position="43"/>
        <end position="63"/>
    </location>
</feature>
<keyword evidence="2" id="KW-1133">Transmembrane helix</keyword>
<feature type="compositionally biased region" description="Low complexity" evidence="1">
    <location>
        <begin position="175"/>
        <end position="213"/>
    </location>
</feature>
<sequence>MEATYASSIRLWRKNLRFCSTAEGKTNNNLNSSRRFVMKGSKILLFMGISIMLLISLVVVVSVKAGTIITLNWDGQGSGWADPNCQIGQTAFWHWILTPGGDNTLIWGTLTVHYDDDSTTVTNGEFPGGGGGAMHFYVTNTYNTVVESASVEFEYEGSGDNFVLTISDSNCQGDTPTPTSTSTLTLPSPTPTLTSTPTEGPSPTPTSTQTEGPSPTPTLTSTVGPSPTATRTPLPPQPAWVYRSVEYPGKLIGTMSIEGRLYNVFTGSDFDGDATLDLPSSGGAYYQGVVYMHRIQEGAFDWLHINIGDSIMFVQGDRVFKYIVINDEYIDYGVYPEDSQSGVTFIATCFSDRDGQWAGIELYELQLVNIIIPRAHHWR</sequence>
<gene>
    <name evidence="3" type="ORF">A2V55_01100</name>
</gene>
<evidence type="ECO:0008006" key="5">
    <source>
        <dbReference type="Google" id="ProtNLM"/>
    </source>
</evidence>
<keyword evidence="2" id="KW-0472">Membrane</keyword>
<evidence type="ECO:0000256" key="1">
    <source>
        <dbReference type="SAM" id="MobiDB-lite"/>
    </source>
</evidence>
<dbReference type="AlphaFoldDB" id="A0A1F7XMY3"/>
<proteinExistence type="predicted"/>
<name>A0A1F7XMY3_9BACT</name>
<protein>
    <recommendedName>
        <fullName evidence="5">Sortase</fullName>
    </recommendedName>
</protein>